<reference evidence="1 2" key="1">
    <citation type="journal article" date="2014" name="Nat. Commun.">
        <title>Klebsormidium flaccidum genome reveals primary factors for plant terrestrial adaptation.</title>
        <authorList>
            <person name="Hori K."/>
            <person name="Maruyama F."/>
            <person name="Fujisawa T."/>
            <person name="Togashi T."/>
            <person name="Yamamoto N."/>
            <person name="Seo M."/>
            <person name="Sato S."/>
            <person name="Yamada T."/>
            <person name="Mori H."/>
            <person name="Tajima N."/>
            <person name="Moriyama T."/>
            <person name="Ikeuchi M."/>
            <person name="Watanabe M."/>
            <person name="Wada H."/>
            <person name="Kobayashi K."/>
            <person name="Saito M."/>
            <person name="Masuda T."/>
            <person name="Sasaki-Sekimoto Y."/>
            <person name="Mashiguchi K."/>
            <person name="Awai K."/>
            <person name="Shimojima M."/>
            <person name="Masuda S."/>
            <person name="Iwai M."/>
            <person name="Nobusawa T."/>
            <person name="Narise T."/>
            <person name="Kondo S."/>
            <person name="Saito H."/>
            <person name="Sato R."/>
            <person name="Murakawa M."/>
            <person name="Ihara Y."/>
            <person name="Oshima-Yamada Y."/>
            <person name="Ohtaka K."/>
            <person name="Satoh M."/>
            <person name="Sonobe K."/>
            <person name="Ishii M."/>
            <person name="Ohtani R."/>
            <person name="Kanamori-Sato M."/>
            <person name="Honoki R."/>
            <person name="Miyazaki D."/>
            <person name="Mochizuki H."/>
            <person name="Umetsu J."/>
            <person name="Higashi K."/>
            <person name="Shibata D."/>
            <person name="Kamiya Y."/>
            <person name="Sato N."/>
            <person name="Nakamura Y."/>
            <person name="Tabata S."/>
            <person name="Ida S."/>
            <person name="Kurokawa K."/>
            <person name="Ohta H."/>
        </authorList>
    </citation>
    <scope>NUCLEOTIDE SEQUENCE [LARGE SCALE GENOMIC DNA]</scope>
    <source>
        <strain evidence="1 2">NIES-2285</strain>
    </source>
</reference>
<proteinExistence type="predicted"/>
<evidence type="ECO:0000313" key="1">
    <source>
        <dbReference type="EMBL" id="GAQ91640.1"/>
    </source>
</evidence>
<organism evidence="1 2">
    <name type="scientific">Klebsormidium nitens</name>
    <name type="common">Green alga</name>
    <name type="synonym">Ulothrix nitens</name>
    <dbReference type="NCBI Taxonomy" id="105231"/>
    <lineage>
        <taxon>Eukaryota</taxon>
        <taxon>Viridiplantae</taxon>
        <taxon>Streptophyta</taxon>
        <taxon>Klebsormidiophyceae</taxon>
        <taxon>Klebsormidiales</taxon>
        <taxon>Klebsormidiaceae</taxon>
        <taxon>Klebsormidium</taxon>
    </lineage>
</organism>
<evidence type="ECO:0000313" key="2">
    <source>
        <dbReference type="Proteomes" id="UP000054558"/>
    </source>
</evidence>
<keyword evidence="2" id="KW-1185">Reference proteome</keyword>
<protein>
    <submittedName>
        <fullName evidence="1">Uncharacterized protein</fullName>
    </submittedName>
</protein>
<sequence>MVTQSDDDYFSDLDWLQDVENVMASLSHYKAPSRKLYIVPVIVLLKGNKDGELLMKYSEELEKCVKEISDNENLAQSKTDRELKNWITFNDVRDKIKQLQRTIKKKIVVKNVEDITVEDRKLITHHAILNLYSRICPLRNDFAHVKIIPYGREQTEAEKGTNVLVEESPGCYTLLLRQIFANENRRVGSWMLRKIFLSELYKDDTTLQKRKAVAASMGHSAEIAERVYRRV</sequence>
<name>A0A1Y1IL97_KLENI</name>
<dbReference type="AlphaFoldDB" id="A0A1Y1IL97"/>
<dbReference type="Proteomes" id="UP000054558">
    <property type="component" value="Unassembled WGS sequence"/>
</dbReference>
<accession>A0A1Y1IL97</accession>
<gene>
    <name evidence="1" type="ORF">KFL_008240010</name>
</gene>
<dbReference type="EMBL" id="DF237773">
    <property type="protein sequence ID" value="GAQ91640.1"/>
    <property type="molecule type" value="Genomic_DNA"/>
</dbReference>